<keyword evidence="4" id="KW-1185">Reference proteome</keyword>
<dbReference type="Proteomes" id="UP001595818">
    <property type="component" value="Unassembled WGS sequence"/>
</dbReference>
<reference evidence="4" key="1">
    <citation type="journal article" date="2019" name="Int. J. Syst. Evol. Microbiol.">
        <title>The Global Catalogue of Microorganisms (GCM) 10K type strain sequencing project: providing services to taxonomists for standard genome sequencing and annotation.</title>
        <authorList>
            <consortium name="The Broad Institute Genomics Platform"/>
            <consortium name="The Broad Institute Genome Sequencing Center for Infectious Disease"/>
            <person name="Wu L."/>
            <person name="Ma J."/>
        </authorList>
    </citation>
    <scope>NUCLEOTIDE SEQUENCE [LARGE SCALE GENOMIC DNA]</scope>
    <source>
        <strain evidence="4">CGMCC 4.7466</strain>
    </source>
</reference>
<dbReference type="InterPro" id="IPR051610">
    <property type="entry name" value="GPI/OXD"/>
</dbReference>
<dbReference type="PANTHER" id="PTHR35848">
    <property type="entry name" value="OXALATE-BINDING PROTEIN"/>
    <property type="match status" value="1"/>
</dbReference>
<dbReference type="CDD" id="cd02209">
    <property type="entry name" value="cupin_XRE_C"/>
    <property type="match status" value="1"/>
</dbReference>
<gene>
    <name evidence="3" type="ORF">ACFPFU_15955</name>
</gene>
<feature type="domain" description="Cupin type-2" evidence="2">
    <location>
        <begin position="188"/>
        <end position="255"/>
    </location>
</feature>
<sequence length="261" mass="29741">MINPKLLFLPVLFCYMKSIAQPQPLPSSVYEWKMMPVEKSGGVERRHYFNWPTKTLQNFEIEVIDIQSENNRKITEIASDTEKLILVKNGTLSLSSQQGDQILSARSIALVHPGEKLSIYNAGKSPTSFFLIQWKIETFSEYRPRSSGKSIQVFDYQKLDYKENPKGGRRNVMEAATQTLHELEMHITTLLEGEKSHDPHVHPDEEIIVVLQGEVEEMINGTPYRLGPGSVIFLSSMDPHGIRNVGKGACEYYAIRWTVKD</sequence>
<organism evidence="3 4">
    <name type="scientific">Negadavirga shengliensis</name>
    <dbReference type="NCBI Taxonomy" id="1389218"/>
    <lineage>
        <taxon>Bacteria</taxon>
        <taxon>Pseudomonadati</taxon>
        <taxon>Bacteroidota</taxon>
        <taxon>Cytophagia</taxon>
        <taxon>Cytophagales</taxon>
        <taxon>Cyclobacteriaceae</taxon>
        <taxon>Negadavirga</taxon>
    </lineage>
</organism>
<evidence type="ECO:0000259" key="2">
    <source>
        <dbReference type="Pfam" id="PF07883"/>
    </source>
</evidence>
<accession>A0ABV9T3B2</accession>
<dbReference type="InterPro" id="IPR011051">
    <property type="entry name" value="RmlC_Cupin_sf"/>
</dbReference>
<comment type="caution">
    <text evidence="3">The sequence shown here is derived from an EMBL/GenBank/DDBJ whole genome shotgun (WGS) entry which is preliminary data.</text>
</comment>
<dbReference type="Pfam" id="PF07883">
    <property type="entry name" value="Cupin_2"/>
    <property type="match status" value="1"/>
</dbReference>
<name>A0ABV9T3B2_9BACT</name>
<protein>
    <submittedName>
        <fullName evidence="3">Cupin domain-containing protein</fullName>
    </submittedName>
</protein>
<evidence type="ECO:0000256" key="1">
    <source>
        <dbReference type="ARBA" id="ARBA00022723"/>
    </source>
</evidence>
<dbReference type="InterPro" id="IPR014710">
    <property type="entry name" value="RmlC-like_jellyroll"/>
</dbReference>
<dbReference type="RefSeq" id="WP_377065807.1">
    <property type="nucleotide sequence ID" value="NZ_JBHSJJ010000009.1"/>
</dbReference>
<dbReference type="EMBL" id="JBHSJJ010000009">
    <property type="protein sequence ID" value="MFC4873194.1"/>
    <property type="molecule type" value="Genomic_DNA"/>
</dbReference>
<dbReference type="InterPro" id="IPR013096">
    <property type="entry name" value="Cupin_2"/>
</dbReference>
<evidence type="ECO:0000313" key="4">
    <source>
        <dbReference type="Proteomes" id="UP001595818"/>
    </source>
</evidence>
<dbReference type="Gene3D" id="2.60.120.10">
    <property type="entry name" value="Jelly Rolls"/>
    <property type="match status" value="1"/>
</dbReference>
<evidence type="ECO:0000313" key="3">
    <source>
        <dbReference type="EMBL" id="MFC4873194.1"/>
    </source>
</evidence>
<proteinExistence type="predicted"/>
<dbReference type="PANTHER" id="PTHR35848:SF6">
    <property type="entry name" value="CUPIN TYPE-2 DOMAIN-CONTAINING PROTEIN"/>
    <property type="match status" value="1"/>
</dbReference>
<keyword evidence="1" id="KW-0479">Metal-binding</keyword>
<dbReference type="SUPFAM" id="SSF51182">
    <property type="entry name" value="RmlC-like cupins"/>
    <property type="match status" value="1"/>
</dbReference>